<dbReference type="AlphaFoldDB" id="B0VHF8"/>
<dbReference type="EMBL" id="CU466930">
    <property type="protein sequence ID" value="CAO80773.1"/>
    <property type="molecule type" value="Genomic_DNA"/>
</dbReference>
<dbReference type="Proteomes" id="UP000002019">
    <property type="component" value="Chromosome"/>
</dbReference>
<dbReference type="HOGENOM" id="CLU_3181839_0_0_0"/>
<accession>B0VHF8</accession>
<reference evidence="1 2" key="1">
    <citation type="journal article" date="2008" name="J. Bacteriol.">
        <title>'Candidatus Cloacamonas acidaminovorans': genome sequence reconstruction provides a first glimpse of a new bacterial division.</title>
        <authorList>
            <person name="Pelletier E."/>
            <person name="Kreimeyer A."/>
            <person name="Bocs S."/>
            <person name="Rouy Z."/>
            <person name="Gyapay G."/>
            <person name="Chouari R."/>
            <person name="Riviere D."/>
            <person name="Ganesan A."/>
            <person name="Daegelen P."/>
            <person name="Sghir A."/>
            <person name="Cohen G.N."/>
            <person name="Medigue C."/>
            <person name="Weissenbach J."/>
            <person name="Le Paslier D."/>
        </authorList>
    </citation>
    <scope>NUCLEOTIDE SEQUENCE [LARGE SCALE GENOMIC DNA]</scope>
    <source>
        <strain evidence="2">Evry</strain>
    </source>
</reference>
<protein>
    <submittedName>
        <fullName evidence="1">Uncharacterized protein</fullName>
    </submittedName>
</protein>
<dbReference type="KEGG" id="caci:CLOAM0900"/>
<evidence type="ECO:0000313" key="2">
    <source>
        <dbReference type="Proteomes" id="UP000002019"/>
    </source>
</evidence>
<dbReference type="STRING" id="459349.CLOAM0900"/>
<organism evidence="1 2">
    <name type="scientific">Cloacimonas acidaminovorans (strain Evry)</name>
    <dbReference type="NCBI Taxonomy" id="459349"/>
    <lineage>
        <taxon>Bacteria</taxon>
        <taxon>Pseudomonadati</taxon>
        <taxon>Candidatus Cloacimonadota</taxon>
        <taxon>Candidatus Cloacimonadia</taxon>
        <taxon>Candidatus Cloacimonadales</taxon>
        <taxon>Candidatus Cloacimonadaceae</taxon>
        <taxon>Candidatus Cloacimonas</taxon>
    </lineage>
</organism>
<evidence type="ECO:0000313" key="1">
    <source>
        <dbReference type="EMBL" id="CAO80773.1"/>
    </source>
</evidence>
<gene>
    <name evidence="1" type="ordered locus">CLOAM0900</name>
</gene>
<name>B0VHF8_CLOAI</name>
<keyword evidence="2" id="KW-1185">Reference proteome</keyword>
<sequence length="46" mass="5298">MANFTLPYTIENDFTIAFQYPGGNNIFPFLSFALSFFKAEKLCCKH</sequence>
<proteinExistence type="predicted"/>